<feature type="coiled-coil region" evidence="1">
    <location>
        <begin position="1225"/>
        <end position="1252"/>
    </location>
</feature>
<keyword evidence="1" id="KW-0175">Coiled coil</keyword>
<evidence type="ECO:0000313" key="4">
    <source>
        <dbReference type="EMBL" id="APD80678.1"/>
    </source>
</evidence>
<keyword evidence="3" id="KW-0812">Transmembrane</keyword>
<organism evidence="4">
    <name type="scientific">Polytoma uvella</name>
    <dbReference type="NCBI Taxonomy" id="40532"/>
    <lineage>
        <taxon>Eukaryota</taxon>
        <taxon>Viridiplantae</taxon>
        <taxon>Chlorophyta</taxon>
        <taxon>core chlorophytes</taxon>
        <taxon>Chlorophyceae</taxon>
        <taxon>CS clade</taxon>
        <taxon>Chlamydomonadales</taxon>
        <taxon>Chlamydomonadaceae</taxon>
        <taxon>Polytoma</taxon>
    </lineage>
</organism>
<evidence type="ECO:0000256" key="1">
    <source>
        <dbReference type="SAM" id="Coils"/>
    </source>
</evidence>
<feature type="transmembrane region" description="Helical" evidence="3">
    <location>
        <begin position="377"/>
        <end position="397"/>
    </location>
</feature>
<geneLocation type="plastid" evidence="4"/>
<accession>A0A1L2M5E7</accession>
<keyword evidence="3" id="KW-1133">Transmembrane helix</keyword>
<dbReference type="PANTHER" id="PTHR16148:SF14">
    <property type="entry name" value="MYND-TYPE DOMAIN-CONTAINING PROTEIN"/>
    <property type="match status" value="1"/>
</dbReference>
<evidence type="ECO:0000256" key="2">
    <source>
        <dbReference type="SAM" id="MobiDB-lite"/>
    </source>
</evidence>
<sequence>MIHILSIVTSFKDYLDVVHKLVEYDASSTNINYENLGNIITYLGIAFKNGFGDLISFTYNLPSIPVIVPNISSAMISEVSVLKPLLAQNTVQSIHTVSTSSSLTLNIIDTFKSPESINLIMGLEKLTIGVLNSIFLCLPTSTTHIIILRRFVMQGLEAGYMAGLGTIAGNLLWLTSVLLGWRFFVIPWVSLDIFRYVLGVVLLVKYMCDCCGQGDGQKRHENKTPLNLLNKNGIDLVDTGEKKIFFLNFILALTEQTSIYPFTSNLSLSADASIIESFPVQSIAQFWWLHTLYLLGIGIGSFSLLQLTCWLLEKLSKLNSVELTGFTMISSVKNLVNKITTYINANTILSPDIGEAVVYMDRLGRSSVGSEKNRLKILNFTFLYLTMTSAITSIPYYGVDYTITNPLGYVNEDRLSNVQDKQVLFSPSTSVASFLGTKASDRNTRRNTGRRGRRERWKRRIRKFRTFDASLYDQGVYDLFTVEDLNYGFDRFWLRRKLRNHNVKFKLFPGPLMRTLKKQLLKPKSNSPSVDFFRILFEQAFTNTFFARKKTRATSTPLQQSIGFMSGSSVNRGSTLYGDDTHGNSTLRKFVRKVDNRLKHVSQFAPTGDLVNSTTLNLQSSTRLHFKNYKNVLRLYKQQKKIKNNTKLSIGNNGIDFVDPNSANYLLFLKNKIKNVSTSSILSSEDRQSRSKIKNNINYNDSKITNQNNNETNKKSLSLLHPLKFYQRREAAFERKLRYYTPSVFRKFSVENNAPHFRVMMRRFFYNYKPTLRWERTMKLASLRKARRKTTRTPRVLEYTHTDVRPVQTSDSLSLSRLHKPTHSYSAVRSARTSRYRFQIYKDVMQHWYYSPFNRFLLKMDVDGFIRRQPHLHFLSAAEENLLHLRRFLLAEHHNTLRWYSNMEHYRLMKDKLGGGTKSFSSRVYNQQFAGTLKKIRHLFFVTPQQQNNVLKFDQPLYNEYTSGNAKAIVLHEELNKLTESYADLLDASTLVLSPQATLLRDADVRRDYATRARLITRLSTKSILSNKYTNTVDANKTKNDVFSSNGSIIDLVDPHNNNNNNNVYVTHLKNWKREVADLEALKHYSSRNHKRVLNGTKKVLSQLEHFAGNPVSVGSNTVDAFSGKARFDYKKITLTSGLQKAIIDSVDPHSHVSTNALSGGDNNKHLQNEADQIKLNFNKSLRSTDKTKNSVPTKLLNIYASLVRTAVSLVNITAFDSNKNTVKTKNYMSQKERARSKQKRLRKELKLLNKQQPLTANSLQNLNNTFVTSIARKKRENDENNNVLISEALKLLQYNYKKEPAAPRNKNGRYNYGVYRKRVSDTTKVQNATHGQQLFLDDKKTKITTPVTKTTSRNEKRSQNKLDMKRQKYRKKRRTTLGKIRRESKQAYKKQVSRNAPTIQSVNNELFKTYIGTTRKLKHKVSTSSILTTLEQKTSEDRLSRYKTVNKLLENLLTKADYSDTNKVDKREMTTNLPFYAGWDELGRRFVVTNRLLSRQDAGYTMTNNVDTEYRRSEDRRSLANNNNEITFTKAPLKGMNAATTLYWQTPFTTYDPDQYFSLGLDGFSPISWRKFLFRHSVLKNALMYRQSRYLLKNDLVNVTPSNIHENSNKAVSEDRRSRYNYVFMVAQYSRNEVAATKSSLFKNINSNKINGVDTKTKISRHLKKRYRRVKKHPRTPVTFPSGALINQVLPVQYIYVFYKRSRLPSDRYLIRRLVNRNEFKVKDSILKLNNTDFTLRKRLKPEREYHSVREVQKTVNPRRLRLLATTEISWNHPNNNMLANKKIKRPVSGYKSAVKNDKEYIRGIVKEQKAQRIKKTQQLNTKKADTQLKRRVLQTTLRTVWRYRPRAGGFIWPGYYSLLELVEAPLLASSKNGLANAGTDVNSDKDRLGRSSQNTIKIKKKRELFDWQGQPKKYLYEKHNLKVLKKKLKNK</sequence>
<feature type="transmembrane region" description="Helical" evidence="3">
    <location>
        <begin position="126"/>
        <end position="148"/>
    </location>
</feature>
<reference evidence="4" key="1">
    <citation type="submission" date="2016-09" db="EMBL/GenBank/DDBJ databases">
        <title>The plastid genome of Polytoma uvella is the largest known among non-photosynthetic algae and plants and reveals contrasting evolutionary paths to nonphotosynthetic life styles.</title>
        <authorList>
            <person name="Figueroa-Martinez F.J."/>
            <person name="Nedelcu A."/>
            <person name="Smith D.R."/>
            <person name="Reyes-Prieto A."/>
        </authorList>
    </citation>
    <scope>NUCLEOTIDE SEQUENCE</scope>
    <source>
        <strain evidence="4">UTEX 964</strain>
    </source>
</reference>
<dbReference type="PANTHER" id="PTHR16148">
    <property type="entry name" value="NF-KAPPA-B-REPRESSING FACTOR-RELATED"/>
    <property type="match status" value="1"/>
</dbReference>
<feature type="region of interest" description="Disordered" evidence="2">
    <location>
        <begin position="1876"/>
        <end position="1895"/>
    </location>
</feature>
<gene>
    <name evidence="4" type="primary">ycf1</name>
</gene>
<feature type="compositionally biased region" description="Basic and acidic residues" evidence="2">
    <location>
        <begin position="1353"/>
        <end position="1367"/>
    </location>
</feature>
<dbReference type="EMBL" id="KX828177">
    <property type="protein sequence ID" value="APD80678.1"/>
    <property type="molecule type" value="Genomic_DNA"/>
</dbReference>
<evidence type="ECO:0000256" key="3">
    <source>
        <dbReference type="SAM" id="Phobius"/>
    </source>
</evidence>
<protein>
    <submittedName>
        <fullName evidence="4">Hypothetical chloroplast protein RF1</fullName>
    </submittedName>
</protein>
<proteinExistence type="predicted"/>
<feature type="region of interest" description="Disordered" evidence="2">
    <location>
        <begin position="1346"/>
        <end position="1379"/>
    </location>
</feature>
<keyword evidence="4" id="KW-0934">Plastid</keyword>
<feature type="compositionally biased region" description="Basic residues" evidence="2">
    <location>
        <begin position="1368"/>
        <end position="1377"/>
    </location>
</feature>
<feature type="transmembrane region" description="Helical" evidence="3">
    <location>
        <begin position="287"/>
        <end position="312"/>
    </location>
</feature>
<keyword evidence="3" id="KW-0472">Membrane</keyword>
<name>A0A1L2M5E7_9CHLO</name>
<feature type="transmembrane region" description="Helical" evidence="3">
    <location>
        <begin position="160"/>
        <end position="184"/>
    </location>
</feature>